<dbReference type="EMBL" id="CANHGI010000003">
    <property type="protein sequence ID" value="CAI5445637.1"/>
    <property type="molecule type" value="Genomic_DNA"/>
</dbReference>
<feature type="signal peptide" evidence="2">
    <location>
        <begin position="1"/>
        <end position="19"/>
    </location>
</feature>
<evidence type="ECO:0000313" key="3">
    <source>
        <dbReference type="EMBL" id="CAI5445637.1"/>
    </source>
</evidence>
<sequence>MRHLILLLVSVFMIFGFWAKLSSDYSGKRVQGEIYREKFDKINNLRKIEYPDEIQVEINVSPEKINNIQAETQQIDNPQKIHASPEKIDFPNEIQVEINVSPEKITKIQAETQKIDNPDIIHVSSEKIDNPQEIQVEINISPDKIDNPEQFEVDFNAPKAQDVENLKNNLNNLRKIDNPKVEYEDEEEEYEGSGEELIDDPFPSEEEVEEDYDNSEEDEDESDISGEEIESEEKQLDNTDEIEEYVYYPEDEIH</sequence>
<feature type="compositionally biased region" description="Acidic residues" evidence="1">
    <location>
        <begin position="238"/>
        <end position="254"/>
    </location>
</feature>
<feature type="chain" id="PRO_5040404953" evidence="2">
    <location>
        <begin position="20"/>
        <end position="254"/>
    </location>
</feature>
<proteinExistence type="predicted"/>
<comment type="caution">
    <text evidence="3">The sequence shown here is derived from an EMBL/GenBank/DDBJ whole genome shotgun (WGS) entry which is preliminary data.</text>
</comment>
<dbReference type="Proteomes" id="UP001152747">
    <property type="component" value="Unassembled WGS sequence"/>
</dbReference>
<dbReference type="AlphaFoldDB" id="A0A9P1IHG2"/>
<organism evidence="3 4">
    <name type="scientific">Caenorhabditis angaria</name>
    <dbReference type="NCBI Taxonomy" id="860376"/>
    <lineage>
        <taxon>Eukaryota</taxon>
        <taxon>Metazoa</taxon>
        <taxon>Ecdysozoa</taxon>
        <taxon>Nematoda</taxon>
        <taxon>Chromadorea</taxon>
        <taxon>Rhabditida</taxon>
        <taxon>Rhabditina</taxon>
        <taxon>Rhabditomorpha</taxon>
        <taxon>Rhabditoidea</taxon>
        <taxon>Rhabditidae</taxon>
        <taxon>Peloderinae</taxon>
        <taxon>Caenorhabditis</taxon>
    </lineage>
</organism>
<evidence type="ECO:0000256" key="1">
    <source>
        <dbReference type="SAM" id="MobiDB-lite"/>
    </source>
</evidence>
<keyword evidence="4" id="KW-1185">Reference proteome</keyword>
<gene>
    <name evidence="3" type="ORF">CAMP_LOCUS8274</name>
</gene>
<keyword evidence="2" id="KW-0732">Signal</keyword>
<feature type="region of interest" description="Disordered" evidence="1">
    <location>
        <begin position="182"/>
        <end position="254"/>
    </location>
</feature>
<evidence type="ECO:0000313" key="4">
    <source>
        <dbReference type="Proteomes" id="UP001152747"/>
    </source>
</evidence>
<accession>A0A9P1IHG2</accession>
<feature type="compositionally biased region" description="Acidic residues" evidence="1">
    <location>
        <begin position="183"/>
        <end position="231"/>
    </location>
</feature>
<evidence type="ECO:0000256" key="2">
    <source>
        <dbReference type="SAM" id="SignalP"/>
    </source>
</evidence>
<reference evidence="3" key="1">
    <citation type="submission" date="2022-11" db="EMBL/GenBank/DDBJ databases">
        <authorList>
            <person name="Kikuchi T."/>
        </authorList>
    </citation>
    <scope>NUCLEOTIDE SEQUENCE</scope>
    <source>
        <strain evidence="3">PS1010</strain>
    </source>
</reference>
<name>A0A9P1IHG2_9PELO</name>
<protein>
    <submittedName>
        <fullName evidence="3">Uncharacterized protein</fullName>
    </submittedName>
</protein>